<dbReference type="KEGG" id="omr:OXIME_000759"/>
<dbReference type="AlphaFoldDB" id="A0AAX4NHF2"/>
<sequence>MNKITFTNTFFDVALLYYLKKEGSNTIKIPVKYNHNENSKFHAFGEIIGDGISLIAFRIRHLRIYKYIPDFIVKLYYKIFKWI</sequence>
<reference evidence="1 2" key="1">
    <citation type="submission" date="2023-09" db="EMBL/GenBank/DDBJ databases">
        <authorList>
            <person name="Golyshina O.V."/>
            <person name="Lunev E.A."/>
            <person name="Bargiela R."/>
            <person name="Gaines M.C."/>
            <person name="Daum B."/>
            <person name="Bale N.J."/>
            <person name="Koenen M."/>
            <person name="Sinninghe Damst J.S."/>
            <person name="Yakimov M."/>
            <person name="Golyshin P.N."/>
        </authorList>
    </citation>
    <scope>NUCLEOTIDE SEQUENCE [LARGE SCALE GENOMIC DNA]</scope>
    <source>
        <strain evidence="1 2">M1</strain>
    </source>
</reference>
<gene>
    <name evidence="1" type="ORF">OXIME_000759</name>
</gene>
<name>A0AAX4NHF2_9ARCH</name>
<organism evidence="1 2">
    <name type="scientific">Oxyplasma meridianum</name>
    <dbReference type="NCBI Taxonomy" id="3073602"/>
    <lineage>
        <taxon>Archaea</taxon>
        <taxon>Methanobacteriati</taxon>
        <taxon>Thermoplasmatota</taxon>
        <taxon>Thermoplasmata</taxon>
        <taxon>Thermoplasmatales</taxon>
        <taxon>Thermoplasmataceae</taxon>
        <taxon>Oxyplasma</taxon>
    </lineage>
</organism>
<dbReference type="Proteomes" id="UP001451606">
    <property type="component" value="Chromosome"/>
</dbReference>
<dbReference type="EMBL" id="CP133772">
    <property type="protein sequence ID" value="WYY00201.1"/>
    <property type="molecule type" value="Genomic_DNA"/>
</dbReference>
<dbReference type="GeneID" id="95967492"/>
<accession>A0AAX4NHF2</accession>
<keyword evidence="2" id="KW-1185">Reference proteome</keyword>
<evidence type="ECO:0000313" key="2">
    <source>
        <dbReference type="Proteomes" id="UP001451606"/>
    </source>
</evidence>
<evidence type="ECO:0000313" key="1">
    <source>
        <dbReference type="EMBL" id="WYY00201.1"/>
    </source>
</evidence>
<dbReference type="RefSeq" id="WP_393972151.1">
    <property type="nucleotide sequence ID" value="NZ_CP133772.1"/>
</dbReference>
<protein>
    <submittedName>
        <fullName evidence="1">Uncharacterized protein</fullName>
    </submittedName>
</protein>
<proteinExistence type="predicted"/>